<name>J4CDG8_THEOR</name>
<reference evidence="1 2" key="1">
    <citation type="journal article" date="2012" name="MBio">
        <title>Comparative genome analysis of three eukaryotic parasites with differing abilities to transform leukocytes reveals key mediators of Theileria-induced leukocyte transformation.</title>
        <authorList>
            <person name="Hayashida K."/>
            <person name="Hara Y."/>
            <person name="Abe T."/>
            <person name="Yamasaki C."/>
            <person name="Toyoda A."/>
            <person name="Kosuge T."/>
            <person name="Suzuki Y."/>
            <person name="Sato Y."/>
            <person name="Kawashima S."/>
            <person name="Katayama T."/>
            <person name="Wakaguri H."/>
            <person name="Inoue N."/>
            <person name="Homma K."/>
            <person name="Tada-Umezaki M."/>
            <person name="Yagi Y."/>
            <person name="Fujii Y."/>
            <person name="Habara T."/>
            <person name="Kanehisa M."/>
            <person name="Watanabe H."/>
            <person name="Ito K."/>
            <person name="Gojobori T."/>
            <person name="Sugawara H."/>
            <person name="Imanishi T."/>
            <person name="Weir W."/>
            <person name="Gardner M."/>
            <person name="Pain A."/>
            <person name="Shiels B."/>
            <person name="Hattori M."/>
            <person name="Nene V."/>
            <person name="Sugimoto C."/>
        </authorList>
    </citation>
    <scope>NUCLEOTIDE SEQUENCE [LARGE SCALE GENOMIC DNA]</scope>
    <source>
        <strain evidence="1 2">Shintoku</strain>
    </source>
</reference>
<dbReference type="VEuPathDB" id="PiroplasmaDB:TOT_030000380"/>
<dbReference type="GeneID" id="20715561"/>
<organism evidence="1 2">
    <name type="scientific">Theileria orientalis strain Shintoku</name>
    <dbReference type="NCBI Taxonomy" id="869250"/>
    <lineage>
        <taxon>Eukaryota</taxon>
        <taxon>Sar</taxon>
        <taxon>Alveolata</taxon>
        <taxon>Apicomplexa</taxon>
        <taxon>Aconoidasida</taxon>
        <taxon>Piroplasmida</taxon>
        <taxon>Theileriidae</taxon>
        <taxon>Theileria</taxon>
    </lineage>
</organism>
<dbReference type="RefSeq" id="XP_009691418.1">
    <property type="nucleotide sequence ID" value="XM_009693123.1"/>
</dbReference>
<dbReference type="AlphaFoldDB" id="J4CDG8"/>
<accession>J4CDG8</accession>
<dbReference type="EMBL" id="AP011948">
    <property type="protein sequence ID" value="BAM41117.1"/>
    <property type="molecule type" value="Genomic_DNA"/>
</dbReference>
<proteinExistence type="predicted"/>
<keyword evidence="2" id="KW-1185">Reference proteome</keyword>
<evidence type="ECO:0000313" key="2">
    <source>
        <dbReference type="Proteomes" id="UP000003786"/>
    </source>
</evidence>
<evidence type="ECO:0000313" key="1">
    <source>
        <dbReference type="EMBL" id="BAM41117.1"/>
    </source>
</evidence>
<gene>
    <name evidence="1" type="ORF">TOT_030000380</name>
</gene>
<protein>
    <submittedName>
        <fullName evidence="1">Uncharacterized protein</fullName>
    </submittedName>
</protein>
<dbReference type="KEGG" id="tot:TOT_030000380"/>
<sequence>MCQEGVAKHTHLGIHNKWEGVQGFQGYNRKLSD</sequence>
<dbReference type="Proteomes" id="UP000003786">
    <property type="component" value="Chromosome 3"/>
</dbReference>